<feature type="transmembrane region" description="Helical" evidence="6">
    <location>
        <begin position="122"/>
        <end position="143"/>
    </location>
</feature>
<keyword evidence="4 6" id="KW-1133">Transmembrane helix</keyword>
<dbReference type="PANTHER" id="PTHR32322:SF2">
    <property type="entry name" value="EAMA DOMAIN-CONTAINING PROTEIN"/>
    <property type="match status" value="1"/>
</dbReference>
<feature type="domain" description="EamA" evidence="7">
    <location>
        <begin position="150"/>
        <end position="284"/>
    </location>
</feature>
<comment type="subcellular location">
    <subcellularLocation>
        <location evidence="1">Membrane</location>
        <topology evidence="1">Multi-pass membrane protein</topology>
    </subcellularLocation>
</comment>
<protein>
    <submittedName>
        <fullName evidence="8">Membrane protein</fullName>
    </submittedName>
</protein>
<feature type="transmembrane region" description="Helical" evidence="6">
    <location>
        <begin position="149"/>
        <end position="169"/>
    </location>
</feature>
<dbReference type="InterPro" id="IPR000620">
    <property type="entry name" value="EamA_dom"/>
</dbReference>
<dbReference type="AlphaFoldDB" id="A0A6V8L2G4"/>
<evidence type="ECO:0000256" key="6">
    <source>
        <dbReference type="SAM" id="Phobius"/>
    </source>
</evidence>
<keyword evidence="5 6" id="KW-0472">Membrane</keyword>
<feature type="transmembrane region" description="Helical" evidence="6">
    <location>
        <begin position="245"/>
        <end position="263"/>
    </location>
</feature>
<dbReference type="EMBL" id="BLPG01000001">
    <property type="protein sequence ID" value="GFJ88819.1"/>
    <property type="molecule type" value="Genomic_DNA"/>
</dbReference>
<evidence type="ECO:0000256" key="2">
    <source>
        <dbReference type="ARBA" id="ARBA00007362"/>
    </source>
</evidence>
<reference evidence="8 9" key="1">
    <citation type="submission" date="2020-03" db="EMBL/GenBank/DDBJ databases">
        <title>Whole genome shotgun sequence of Phytohabitans rumicis NBRC 108638.</title>
        <authorList>
            <person name="Komaki H."/>
            <person name="Tamura T."/>
        </authorList>
    </citation>
    <scope>NUCLEOTIDE SEQUENCE [LARGE SCALE GENOMIC DNA]</scope>
    <source>
        <strain evidence="8 9">NBRC 108638</strain>
    </source>
</reference>
<feature type="transmembrane region" description="Helical" evidence="6">
    <location>
        <begin position="93"/>
        <end position="115"/>
    </location>
</feature>
<dbReference type="GO" id="GO:0016020">
    <property type="term" value="C:membrane"/>
    <property type="evidence" value="ECO:0007669"/>
    <property type="project" value="UniProtKB-SubCell"/>
</dbReference>
<gene>
    <name evidence="8" type="ORF">Prum_024610</name>
</gene>
<evidence type="ECO:0000313" key="8">
    <source>
        <dbReference type="EMBL" id="GFJ88819.1"/>
    </source>
</evidence>
<evidence type="ECO:0000313" key="9">
    <source>
        <dbReference type="Proteomes" id="UP000482960"/>
    </source>
</evidence>
<evidence type="ECO:0000256" key="3">
    <source>
        <dbReference type="ARBA" id="ARBA00022692"/>
    </source>
</evidence>
<evidence type="ECO:0000259" key="7">
    <source>
        <dbReference type="Pfam" id="PF00892"/>
    </source>
</evidence>
<keyword evidence="9" id="KW-1185">Reference proteome</keyword>
<evidence type="ECO:0000256" key="1">
    <source>
        <dbReference type="ARBA" id="ARBA00004141"/>
    </source>
</evidence>
<reference evidence="8 9" key="2">
    <citation type="submission" date="2020-03" db="EMBL/GenBank/DDBJ databases">
        <authorList>
            <person name="Ichikawa N."/>
            <person name="Kimura A."/>
            <person name="Kitahashi Y."/>
            <person name="Uohara A."/>
        </authorList>
    </citation>
    <scope>NUCLEOTIDE SEQUENCE [LARGE SCALE GENOMIC DNA]</scope>
    <source>
        <strain evidence="8 9">NBRC 108638</strain>
    </source>
</reference>
<feature type="transmembrane region" description="Helical" evidence="6">
    <location>
        <begin position="215"/>
        <end position="238"/>
    </location>
</feature>
<dbReference type="InterPro" id="IPR037185">
    <property type="entry name" value="EmrE-like"/>
</dbReference>
<dbReference type="Proteomes" id="UP000482960">
    <property type="component" value="Unassembled WGS sequence"/>
</dbReference>
<proteinExistence type="inferred from homology"/>
<feature type="transmembrane region" description="Helical" evidence="6">
    <location>
        <begin position="67"/>
        <end position="87"/>
    </location>
</feature>
<sequence length="290" mass="28846">MPARGFLFISIAATAWGSGAGAATLLYRTSGLGPIAVSWWRFVIGVTILAAVLAVRRRRRFAVRPNLTLIATGVGLAVYQCAFYAAIAYVGLAVGTVVTLGAGPVLIAFGARFVLGERLGRAGTTAVGLAIAGLVLLTGGSGAAGPRPALGIGLALLSAAGYAAVTLLTRATGTSGDPYDTALVGFVIGGMCLLPLALVEGLMPAGQGLAGTVGWLLYLGAVPTALAYGLFFAGLGLVRATTASVVALLEPVAATAIAVGLFGERLSTAALVGTLVLLGAVAALATTEHR</sequence>
<dbReference type="PANTHER" id="PTHR32322">
    <property type="entry name" value="INNER MEMBRANE TRANSPORTER"/>
    <property type="match status" value="1"/>
</dbReference>
<organism evidence="8 9">
    <name type="scientific">Phytohabitans rumicis</name>
    <dbReference type="NCBI Taxonomy" id="1076125"/>
    <lineage>
        <taxon>Bacteria</taxon>
        <taxon>Bacillati</taxon>
        <taxon>Actinomycetota</taxon>
        <taxon>Actinomycetes</taxon>
        <taxon>Micromonosporales</taxon>
        <taxon>Micromonosporaceae</taxon>
    </lineage>
</organism>
<dbReference type="Pfam" id="PF00892">
    <property type="entry name" value="EamA"/>
    <property type="match status" value="2"/>
</dbReference>
<keyword evidence="3 6" id="KW-0812">Transmembrane</keyword>
<evidence type="ECO:0000256" key="4">
    <source>
        <dbReference type="ARBA" id="ARBA00022989"/>
    </source>
</evidence>
<comment type="caution">
    <text evidence="8">The sequence shown here is derived from an EMBL/GenBank/DDBJ whole genome shotgun (WGS) entry which is preliminary data.</text>
</comment>
<feature type="transmembrane region" description="Helical" evidence="6">
    <location>
        <begin position="269"/>
        <end position="287"/>
    </location>
</feature>
<comment type="similarity">
    <text evidence="2">Belongs to the EamA transporter family.</text>
</comment>
<dbReference type="SUPFAM" id="SSF103481">
    <property type="entry name" value="Multidrug resistance efflux transporter EmrE"/>
    <property type="match status" value="2"/>
</dbReference>
<dbReference type="InterPro" id="IPR050638">
    <property type="entry name" value="AA-Vitamin_Transporters"/>
</dbReference>
<name>A0A6V8L2G4_9ACTN</name>
<feature type="transmembrane region" description="Helical" evidence="6">
    <location>
        <begin position="38"/>
        <end position="55"/>
    </location>
</feature>
<dbReference type="RefSeq" id="WP_218577208.1">
    <property type="nucleotide sequence ID" value="NZ_BAABJB010000014.1"/>
</dbReference>
<feature type="transmembrane region" description="Helical" evidence="6">
    <location>
        <begin position="181"/>
        <end position="203"/>
    </location>
</feature>
<evidence type="ECO:0000256" key="5">
    <source>
        <dbReference type="ARBA" id="ARBA00023136"/>
    </source>
</evidence>
<feature type="domain" description="EamA" evidence="7">
    <location>
        <begin position="4"/>
        <end position="138"/>
    </location>
</feature>
<accession>A0A6V8L2G4</accession>